<dbReference type="Gramene" id="A09p32870.2_BraZ1">
    <property type="protein sequence ID" value="A09p32870.2_BraZ1.CDS"/>
    <property type="gene ID" value="A09g32870.2_BraZ1"/>
</dbReference>
<evidence type="ECO:0000313" key="2">
    <source>
        <dbReference type="Proteomes" id="UP000694005"/>
    </source>
</evidence>
<dbReference type="EMBL" id="LS974625">
    <property type="protein sequence ID" value="CAG7862820.1"/>
    <property type="molecule type" value="Genomic_DNA"/>
</dbReference>
<evidence type="ECO:0000313" key="1">
    <source>
        <dbReference type="EMBL" id="CAG7862820.1"/>
    </source>
</evidence>
<proteinExistence type="predicted"/>
<name>A0A8D9CQ59_BRACM</name>
<gene>
    <name evidence="1" type="ORF">BRAPAZ1V2_A09P32870.2</name>
</gene>
<organism evidence="1 2">
    <name type="scientific">Brassica campestris</name>
    <name type="common">Field mustard</name>
    <dbReference type="NCBI Taxonomy" id="3711"/>
    <lineage>
        <taxon>Eukaryota</taxon>
        <taxon>Viridiplantae</taxon>
        <taxon>Streptophyta</taxon>
        <taxon>Embryophyta</taxon>
        <taxon>Tracheophyta</taxon>
        <taxon>Spermatophyta</taxon>
        <taxon>Magnoliopsida</taxon>
        <taxon>eudicotyledons</taxon>
        <taxon>Gunneridae</taxon>
        <taxon>Pentapetalae</taxon>
        <taxon>rosids</taxon>
        <taxon>malvids</taxon>
        <taxon>Brassicales</taxon>
        <taxon>Brassicaceae</taxon>
        <taxon>Brassiceae</taxon>
        <taxon>Brassica</taxon>
    </lineage>
</organism>
<accession>A0A8D9CQ59</accession>
<protein>
    <submittedName>
        <fullName evidence="1">Uncharacterized protein</fullName>
    </submittedName>
</protein>
<dbReference type="Proteomes" id="UP000694005">
    <property type="component" value="Chromosome A09"/>
</dbReference>
<reference evidence="1 2" key="1">
    <citation type="submission" date="2021-07" db="EMBL/GenBank/DDBJ databases">
        <authorList>
            <consortium name="Genoscope - CEA"/>
            <person name="William W."/>
        </authorList>
    </citation>
    <scope>NUCLEOTIDE SEQUENCE [LARGE SCALE GENOMIC DNA]</scope>
</reference>
<dbReference type="AlphaFoldDB" id="A0A8D9CQ59"/>
<sequence length="107" mass="11725">MDSMKGISLAYQMALGSANDGNFNTSNPEEAVRLIENLVSSNSTKNTYFERKKSTTILGKELLDDVKAKVDSVHKLLKKQVNLGEDVEVVDIDSAIDGEEDVNFVTS</sequence>